<dbReference type="Gene3D" id="3.40.50.2300">
    <property type="match status" value="1"/>
</dbReference>
<evidence type="ECO:0000256" key="6">
    <source>
        <dbReference type="ARBA" id="ARBA00022777"/>
    </source>
</evidence>
<evidence type="ECO:0000259" key="8">
    <source>
        <dbReference type="PROSITE" id="PS51100"/>
    </source>
</evidence>
<dbReference type="GO" id="GO:0016301">
    <property type="term" value="F:kinase activity"/>
    <property type="evidence" value="ECO:0007669"/>
    <property type="project" value="UniProtKB-KW"/>
</dbReference>
<dbReference type="STRING" id="1423715.FD25_GL002076"/>
<evidence type="ECO:0000256" key="7">
    <source>
        <dbReference type="PROSITE-ProRule" id="PRU00423"/>
    </source>
</evidence>
<keyword evidence="4" id="KW-0808">Transferase</keyword>
<dbReference type="PANTHER" id="PTHR34581:SF2">
    <property type="entry name" value="PTS SYSTEM N,N'-DIACETYLCHITOBIOSE-SPECIFIC EIIB COMPONENT"/>
    <property type="match status" value="1"/>
</dbReference>
<keyword evidence="5" id="KW-0598">Phosphotransferase system</keyword>
<protein>
    <recommendedName>
        <fullName evidence="8">PTS EIIB type-3 domain-containing protein</fullName>
    </recommendedName>
</protein>
<name>A0A0R1LWB1_9LACO</name>
<feature type="domain" description="PTS EIIB type-3" evidence="8">
    <location>
        <begin position="4"/>
        <end position="107"/>
    </location>
</feature>
<dbReference type="GO" id="GO:0009401">
    <property type="term" value="P:phosphoenolpyruvate-dependent sugar phosphotransferase system"/>
    <property type="evidence" value="ECO:0007669"/>
    <property type="project" value="UniProtKB-KW"/>
</dbReference>
<organism evidence="9 10">
    <name type="scientific">Levilactobacillus acidifarinae DSM 19394 = JCM 15949</name>
    <dbReference type="NCBI Taxonomy" id="1423715"/>
    <lineage>
        <taxon>Bacteria</taxon>
        <taxon>Bacillati</taxon>
        <taxon>Bacillota</taxon>
        <taxon>Bacilli</taxon>
        <taxon>Lactobacillales</taxon>
        <taxon>Lactobacillaceae</taxon>
        <taxon>Levilactobacillus</taxon>
    </lineage>
</organism>
<dbReference type="EMBL" id="AZDV01000003">
    <property type="protein sequence ID" value="KRK96578.1"/>
    <property type="molecule type" value="Genomic_DNA"/>
</dbReference>
<dbReference type="Pfam" id="PF02302">
    <property type="entry name" value="PTS_IIB"/>
    <property type="match status" value="1"/>
</dbReference>
<evidence type="ECO:0000256" key="5">
    <source>
        <dbReference type="ARBA" id="ARBA00022683"/>
    </source>
</evidence>
<evidence type="ECO:0000256" key="1">
    <source>
        <dbReference type="ARBA" id="ARBA00022448"/>
    </source>
</evidence>
<reference evidence="9 10" key="1">
    <citation type="journal article" date="2015" name="Genome Announc.">
        <title>Expanding the biotechnology potential of lactobacilli through comparative genomics of 213 strains and associated genera.</title>
        <authorList>
            <person name="Sun Z."/>
            <person name="Harris H.M."/>
            <person name="McCann A."/>
            <person name="Guo C."/>
            <person name="Argimon S."/>
            <person name="Zhang W."/>
            <person name="Yang X."/>
            <person name="Jeffery I.B."/>
            <person name="Cooney J.C."/>
            <person name="Kagawa T.F."/>
            <person name="Liu W."/>
            <person name="Song Y."/>
            <person name="Salvetti E."/>
            <person name="Wrobel A."/>
            <person name="Rasinkangas P."/>
            <person name="Parkhill J."/>
            <person name="Rea M.C."/>
            <person name="O'Sullivan O."/>
            <person name="Ritari J."/>
            <person name="Douillard F.P."/>
            <person name="Paul Ross R."/>
            <person name="Yang R."/>
            <person name="Briner A.E."/>
            <person name="Felis G.E."/>
            <person name="de Vos W.M."/>
            <person name="Barrangou R."/>
            <person name="Klaenhammer T.R."/>
            <person name="Caufield P.W."/>
            <person name="Cui Y."/>
            <person name="Zhang H."/>
            <person name="O'Toole P.W."/>
        </authorList>
    </citation>
    <scope>NUCLEOTIDE SEQUENCE [LARGE SCALE GENOMIC DNA]</scope>
    <source>
        <strain evidence="9 10">DSM 19394</strain>
    </source>
</reference>
<keyword evidence="10" id="KW-1185">Reference proteome</keyword>
<evidence type="ECO:0000256" key="2">
    <source>
        <dbReference type="ARBA" id="ARBA00022553"/>
    </source>
</evidence>
<dbReference type="Proteomes" id="UP000051955">
    <property type="component" value="Unassembled WGS sequence"/>
</dbReference>
<accession>A0A0R1LWB1</accession>
<evidence type="ECO:0000256" key="3">
    <source>
        <dbReference type="ARBA" id="ARBA00022597"/>
    </source>
</evidence>
<feature type="modified residue" description="Phosphocysteine; by EIIA" evidence="7">
    <location>
        <position position="11"/>
    </location>
</feature>
<dbReference type="PATRIC" id="fig|1423715.3.peg.2138"/>
<dbReference type="GO" id="GO:0008982">
    <property type="term" value="F:protein-N(PI)-phosphohistidine-sugar phosphotransferase activity"/>
    <property type="evidence" value="ECO:0007669"/>
    <property type="project" value="InterPro"/>
</dbReference>
<dbReference type="AlphaFoldDB" id="A0A0R1LWB1"/>
<dbReference type="InterPro" id="IPR036095">
    <property type="entry name" value="PTS_EIIB-like_sf"/>
</dbReference>
<dbReference type="PANTHER" id="PTHR34581">
    <property type="entry name" value="PTS SYSTEM N,N'-DIACETYLCHITOBIOSE-SPECIFIC EIIB COMPONENT"/>
    <property type="match status" value="1"/>
</dbReference>
<evidence type="ECO:0000313" key="9">
    <source>
        <dbReference type="EMBL" id="KRK96578.1"/>
    </source>
</evidence>
<keyword evidence="6" id="KW-0418">Kinase</keyword>
<keyword evidence="3" id="KW-0762">Sugar transport</keyword>
<proteinExistence type="predicted"/>
<dbReference type="InterPro" id="IPR003501">
    <property type="entry name" value="PTS_EIIB_2/3"/>
</dbReference>
<dbReference type="PROSITE" id="PS51100">
    <property type="entry name" value="PTS_EIIB_TYPE_3"/>
    <property type="match status" value="1"/>
</dbReference>
<dbReference type="InterPro" id="IPR013012">
    <property type="entry name" value="PTS_EIIB_3"/>
</dbReference>
<gene>
    <name evidence="9" type="ORF">FD25_GL002076</name>
</gene>
<sequence>MRIMKNVLLVCGQGISSHLFLGEAKRVAETRQAPLHFSATSFAELTPELLAQQDLVLMAPQAAYRAQIEAYTTDLHVAVIPNDIYGWLNSEALVKFASQTLDLANTPAVASL</sequence>
<evidence type="ECO:0000313" key="10">
    <source>
        <dbReference type="Proteomes" id="UP000051955"/>
    </source>
</evidence>
<evidence type="ECO:0000256" key="4">
    <source>
        <dbReference type="ARBA" id="ARBA00022679"/>
    </source>
</evidence>
<dbReference type="SUPFAM" id="SSF52794">
    <property type="entry name" value="PTS system IIB component-like"/>
    <property type="match status" value="1"/>
</dbReference>
<comment type="caution">
    <text evidence="9">The sequence shown here is derived from an EMBL/GenBank/DDBJ whole genome shotgun (WGS) entry which is preliminary data.</text>
</comment>
<keyword evidence="1" id="KW-0813">Transport</keyword>
<keyword evidence="2" id="KW-0597">Phosphoprotein</keyword>
<dbReference type="InterPro" id="IPR051819">
    <property type="entry name" value="PTS_sugar-specific_EIIB"/>
</dbReference>